<evidence type="ECO:0008006" key="4">
    <source>
        <dbReference type="Google" id="ProtNLM"/>
    </source>
</evidence>
<accession>A0A1H7K9T1</accession>
<sequence length="143" mass="15599">MDDKIRFFRWNVIINVCMALSINTTATILAGGDSLAGWVRGCCCAFTINTVAAIILPMGMIGSWFAEKVCNQKPGTFLEMLARNFIVNAIYVTIVSFCMAIINVGVGDSLIAVWFSTYPILHIVGLITSLVIEKPVTKLAYGK</sequence>
<keyword evidence="1" id="KW-0472">Membrane</keyword>
<dbReference type="RefSeq" id="WP_074791445.1">
    <property type="nucleotide sequence ID" value="NZ_FNZX01000012.1"/>
</dbReference>
<name>A0A1H7K9T1_9FIRM</name>
<reference evidence="3" key="1">
    <citation type="submission" date="2016-10" db="EMBL/GenBank/DDBJ databases">
        <authorList>
            <person name="Varghese N."/>
        </authorList>
    </citation>
    <scope>NUCLEOTIDE SEQUENCE [LARGE SCALE GENOMIC DNA]</scope>
    <source>
        <strain evidence="3">ACV-9</strain>
    </source>
</reference>
<keyword evidence="3" id="KW-1185">Reference proteome</keyword>
<dbReference type="AlphaFoldDB" id="A0A1H7K9T1"/>
<evidence type="ECO:0000313" key="3">
    <source>
        <dbReference type="Proteomes" id="UP000182321"/>
    </source>
</evidence>
<proteinExistence type="predicted"/>
<keyword evidence="1" id="KW-1133">Transmembrane helix</keyword>
<dbReference type="EMBL" id="FNZX01000012">
    <property type="protein sequence ID" value="SEK83651.1"/>
    <property type="molecule type" value="Genomic_DNA"/>
</dbReference>
<feature type="transmembrane region" description="Helical" evidence="1">
    <location>
        <begin position="85"/>
        <end position="105"/>
    </location>
</feature>
<gene>
    <name evidence="2" type="ORF">SAMN02910377_01954</name>
</gene>
<feature type="transmembrane region" description="Helical" evidence="1">
    <location>
        <begin position="111"/>
        <end position="132"/>
    </location>
</feature>
<evidence type="ECO:0000313" key="2">
    <source>
        <dbReference type="EMBL" id="SEK83651.1"/>
    </source>
</evidence>
<dbReference type="Proteomes" id="UP000182321">
    <property type="component" value="Unassembled WGS sequence"/>
</dbReference>
<organism evidence="2 3">
    <name type="scientific">Pseudobutyrivibrio ruminis</name>
    <dbReference type="NCBI Taxonomy" id="46206"/>
    <lineage>
        <taxon>Bacteria</taxon>
        <taxon>Bacillati</taxon>
        <taxon>Bacillota</taxon>
        <taxon>Clostridia</taxon>
        <taxon>Lachnospirales</taxon>
        <taxon>Lachnospiraceae</taxon>
        <taxon>Pseudobutyrivibrio</taxon>
    </lineage>
</organism>
<feature type="transmembrane region" description="Helical" evidence="1">
    <location>
        <begin position="12"/>
        <end position="32"/>
    </location>
</feature>
<feature type="transmembrane region" description="Helical" evidence="1">
    <location>
        <begin position="38"/>
        <end position="65"/>
    </location>
</feature>
<keyword evidence="1" id="KW-0812">Transmembrane</keyword>
<protein>
    <recommendedName>
        <fullName evidence="4">DUF2798 domain-containing protein</fullName>
    </recommendedName>
</protein>
<evidence type="ECO:0000256" key="1">
    <source>
        <dbReference type="SAM" id="Phobius"/>
    </source>
</evidence>